<dbReference type="InterPro" id="IPR025662">
    <property type="entry name" value="Sigma_54_int_dom_ATP-bd_1"/>
</dbReference>
<feature type="domain" description="Sigma-54 factor interaction" evidence="6">
    <location>
        <begin position="125"/>
        <end position="348"/>
    </location>
</feature>
<dbReference type="Gene3D" id="1.10.8.60">
    <property type="match status" value="1"/>
</dbReference>
<keyword evidence="5" id="KW-0804">Transcription</keyword>
<dbReference type="EMBL" id="CP106753">
    <property type="protein sequence ID" value="UXY17234.1"/>
    <property type="molecule type" value="Genomic_DNA"/>
</dbReference>
<dbReference type="SMART" id="SM00382">
    <property type="entry name" value="AAA"/>
    <property type="match status" value="1"/>
</dbReference>
<dbReference type="Pfam" id="PF25601">
    <property type="entry name" value="AAA_lid_14"/>
    <property type="match status" value="1"/>
</dbReference>
<protein>
    <submittedName>
        <fullName evidence="7">Sigma 54-interacting transcriptional regulator</fullName>
    </submittedName>
</protein>
<dbReference type="Pfam" id="PF00158">
    <property type="entry name" value="Sigma54_activat"/>
    <property type="match status" value="1"/>
</dbReference>
<dbReference type="Pfam" id="PF02954">
    <property type="entry name" value="HTH_8"/>
    <property type="match status" value="1"/>
</dbReference>
<evidence type="ECO:0000256" key="3">
    <source>
        <dbReference type="ARBA" id="ARBA00023015"/>
    </source>
</evidence>
<evidence type="ECO:0000256" key="4">
    <source>
        <dbReference type="ARBA" id="ARBA00023125"/>
    </source>
</evidence>
<dbReference type="InterPro" id="IPR009057">
    <property type="entry name" value="Homeodomain-like_sf"/>
</dbReference>
<gene>
    <name evidence="7" type="ORF">N8I74_09565</name>
</gene>
<keyword evidence="4" id="KW-0238">DNA-binding</keyword>
<dbReference type="Gene3D" id="3.40.50.300">
    <property type="entry name" value="P-loop containing nucleotide triphosphate hydrolases"/>
    <property type="match status" value="1"/>
</dbReference>
<dbReference type="PROSITE" id="PS50045">
    <property type="entry name" value="SIGMA54_INTERACT_4"/>
    <property type="match status" value="1"/>
</dbReference>
<dbReference type="PRINTS" id="PR01590">
    <property type="entry name" value="HTHFIS"/>
</dbReference>
<evidence type="ECO:0000256" key="5">
    <source>
        <dbReference type="ARBA" id="ARBA00023163"/>
    </source>
</evidence>
<dbReference type="SUPFAM" id="SSF46689">
    <property type="entry name" value="Homeodomain-like"/>
    <property type="match status" value="1"/>
</dbReference>
<dbReference type="InterPro" id="IPR025944">
    <property type="entry name" value="Sigma_54_int_dom_CS"/>
</dbReference>
<reference evidence="7" key="1">
    <citation type="submission" date="2022-10" db="EMBL/GenBank/DDBJ databases">
        <title>Chitiniphilus purpureus sp. nov., a novel chitin-degrading bacterium isolated from crawfish pond sediment.</title>
        <authorList>
            <person name="Li K."/>
        </authorList>
    </citation>
    <scope>NUCLEOTIDE SEQUENCE</scope>
    <source>
        <strain evidence="7">CD1</strain>
    </source>
</reference>
<name>A0ABY6DS85_9NEIS</name>
<keyword evidence="8" id="KW-1185">Reference proteome</keyword>
<dbReference type="PROSITE" id="PS00675">
    <property type="entry name" value="SIGMA54_INTERACT_1"/>
    <property type="match status" value="1"/>
</dbReference>
<proteinExistence type="predicted"/>
<dbReference type="Gene3D" id="1.10.10.60">
    <property type="entry name" value="Homeodomain-like"/>
    <property type="match status" value="1"/>
</dbReference>
<dbReference type="RefSeq" id="WP_263126665.1">
    <property type="nucleotide sequence ID" value="NZ_CP106753.1"/>
</dbReference>
<evidence type="ECO:0000259" key="6">
    <source>
        <dbReference type="PROSITE" id="PS50045"/>
    </source>
</evidence>
<dbReference type="PANTHER" id="PTHR32071:SF77">
    <property type="entry name" value="TRANSCRIPTIONAL REGULATORY PROTEIN"/>
    <property type="match status" value="1"/>
</dbReference>
<dbReference type="InterPro" id="IPR027417">
    <property type="entry name" value="P-loop_NTPase"/>
</dbReference>
<evidence type="ECO:0000256" key="2">
    <source>
        <dbReference type="ARBA" id="ARBA00022840"/>
    </source>
</evidence>
<accession>A0ABY6DS85</accession>
<dbReference type="InterPro" id="IPR003593">
    <property type="entry name" value="AAA+_ATPase"/>
</dbReference>
<dbReference type="PROSITE" id="PS00676">
    <property type="entry name" value="SIGMA54_INTERACT_2"/>
    <property type="match status" value="1"/>
</dbReference>
<keyword evidence="2" id="KW-0067">ATP-binding</keyword>
<dbReference type="PANTHER" id="PTHR32071">
    <property type="entry name" value="TRANSCRIPTIONAL REGULATORY PROTEIN"/>
    <property type="match status" value="1"/>
</dbReference>
<dbReference type="InterPro" id="IPR025943">
    <property type="entry name" value="Sigma_54_int_dom_ATP-bd_2"/>
</dbReference>
<organism evidence="7 8">
    <name type="scientific">Chitiniphilus purpureus</name>
    <dbReference type="NCBI Taxonomy" id="2981137"/>
    <lineage>
        <taxon>Bacteria</taxon>
        <taxon>Pseudomonadati</taxon>
        <taxon>Pseudomonadota</taxon>
        <taxon>Betaproteobacteria</taxon>
        <taxon>Neisseriales</taxon>
        <taxon>Chitinibacteraceae</taxon>
        <taxon>Chitiniphilus</taxon>
    </lineage>
</organism>
<evidence type="ECO:0000313" key="8">
    <source>
        <dbReference type="Proteomes" id="UP001061302"/>
    </source>
</evidence>
<keyword evidence="1" id="KW-0547">Nucleotide-binding</keyword>
<evidence type="ECO:0000313" key="7">
    <source>
        <dbReference type="EMBL" id="UXY17234.1"/>
    </source>
</evidence>
<dbReference type="PROSITE" id="PS00688">
    <property type="entry name" value="SIGMA54_INTERACT_3"/>
    <property type="match status" value="1"/>
</dbReference>
<keyword evidence="3" id="KW-0805">Transcription regulation</keyword>
<evidence type="ECO:0000256" key="1">
    <source>
        <dbReference type="ARBA" id="ARBA00022741"/>
    </source>
</evidence>
<dbReference type="InterPro" id="IPR002078">
    <property type="entry name" value="Sigma_54_int"/>
</dbReference>
<dbReference type="InterPro" id="IPR058031">
    <property type="entry name" value="AAA_lid_NorR"/>
</dbReference>
<dbReference type="Proteomes" id="UP001061302">
    <property type="component" value="Chromosome"/>
</dbReference>
<dbReference type="CDD" id="cd00009">
    <property type="entry name" value="AAA"/>
    <property type="match status" value="1"/>
</dbReference>
<dbReference type="InterPro" id="IPR002197">
    <property type="entry name" value="HTH_Fis"/>
</dbReference>
<dbReference type="SUPFAM" id="SSF52540">
    <property type="entry name" value="P-loop containing nucleoside triphosphate hydrolases"/>
    <property type="match status" value="1"/>
</dbReference>
<sequence length="419" mass="44824">MPIADVVLVCDGLPLDLLLDAGPAARVCLISPGCLAGAPARSCQPRLVLVPLLDDASPCPHLAARLERRWPGVPVLVVGRPGGCSADTALAAGYGGLLDRRSARRLIGALALPGSPPPAGQASALVGQSAAMRDVRRKLERFAVGDSTLLITGETGTGKDLIARQAHALSARAGQPFVALNCAALPETLIESELFGYEKGAFTGAGQAYKGKIRMAEGGTLFLDEIGDMPLPAQARMLRVIENREVFSLGASRAQQVDVRLVAATNQALEARVQQGVFRKDLFYRLNVARLALPPLRERQEDLDALIALFMGRQVPLALTSAVRARLYRHDWPGNVRELKNVLEAARLSAQGARIELADLPDYLQQGAGELPADERCRILDALRAAGGNKSEAAHQLHWSRMTLYRKLAKHGLHGALES</sequence>